<accession>A0ABN2GZ36</accession>
<feature type="chain" id="PRO_5045708412" description="Spore-associated protein A" evidence="1">
    <location>
        <begin position="26"/>
        <end position="153"/>
    </location>
</feature>
<evidence type="ECO:0000313" key="3">
    <source>
        <dbReference type="Proteomes" id="UP001500064"/>
    </source>
</evidence>
<evidence type="ECO:0000256" key="1">
    <source>
        <dbReference type="SAM" id="SignalP"/>
    </source>
</evidence>
<keyword evidence="3" id="KW-1185">Reference proteome</keyword>
<organism evidence="2 3">
    <name type="scientific">Nonomuraea maheshkhaliensis</name>
    <dbReference type="NCBI Taxonomy" id="419590"/>
    <lineage>
        <taxon>Bacteria</taxon>
        <taxon>Bacillati</taxon>
        <taxon>Actinomycetota</taxon>
        <taxon>Actinomycetes</taxon>
        <taxon>Streptosporangiales</taxon>
        <taxon>Streptosporangiaceae</taxon>
        <taxon>Nonomuraea</taxon>
    </lineage>
</organism>
<feature type="signal peptide" evidence="1">
    <location>
        <begin position="1"/>
        <end position="25"/>
    </location>
</feature>
<sequence length="153" mass="16822">MFQRLAGAALAAAAATSLMATPAGASTTASTTAASFTPVSVSAAGTATTAARQLIRTKVYFGRCKDTCRINVRITNISRTYLYRVKLNARLSVNGRSVGSCYDYVGTIKPRKVRYAACTVRTRALTQRWNNYLDGWASFNRYARTSVAYRYYR</sequence>
<protein>
    <recommendedName>
        <fullName evidence="4">Spore-associated protein A</fullName>
    </recommendedName>
</protein>
<comment type="caution">
    <text evidence="2">The sequence shown here is derived from an EMBL/GenBank/DDBJ whole genome shotgun (WGS) entry which is preliminary data.</text>
</comment>
<name>A0ABN2GZ36_9ACTN</name>
<keyword evidence="1" id="KW-0732">Signal</keyword>
<evidence type="ECO:0000313" key="2">
    <source>
        <dbReference type="EMBL" id="GAA1679277.1"/>
    </source>
</evidence>
<evidence type="ECO:0008006" key="4">
    <source>
        <dbReference type="Google" id="ProtNLM"/>
    </source>
</evidence>
<reference evidence="2 3" key="1">
    <citation type="journal article" date="2019" name="Int. J. Syst. Evol. Microbiol.">
        <title>The Global Catalogue of Microorganisms (GCM) 10K type strain sequencing project: providing services to taxonomists for standard genome sequencing and annotation.</title>
        <authorList>
            <consortium name="The Broad Institute Genomics Platform"/>
            <consortium name="The Broad Institute Genome Sequencing Center for Infectious Disease"/>
            <person name="Wu L."/>
            <person name="Ma J."/>
        </authorList>
    </citation>
    <scope>NUCLEOTIDE SEQUENCE [LARGE SCALE GENOMIC DNA]</scope>
    <source>
        <strain evidence="2 3">JCM 13929</strain>
    </source>
</reference>
<dbReference type="EMBL" id="BAAAMU010000116">
    <property type="protein sequence ID" value="GAA1679277.1"/>
    <property type="molecule type" value="Genomic_DNA"/>
</dbReference>
<gene>
    <name evidence="2" type="ORF">GCM10009733_090170</name>
</gene>
<proteinExistence type="predicted"/>
<dbReference type="Proteomes" id="UP001500064">
    <property type="component" value="Unassembled WGS sequence"/>
</dbReference>